<dbReference type="InterPro" id="IPR015915">
    <property type="entry name" value="Kelch-typ_b-propeller"/>
</dbReference>
<gene>
    <name evidence="2" type="ordered locus">AALP_Aa6g333000</name>
</gene>
<dbReference type="EMBL" id="CM002874">
    <property type="protein sequence ID" value="KFK33115.1"/>
    <property type="molecule type" value="Genomic_DNA"/>
</dbReference>
<dbReference type="PANTHER" id="PTHR24414:SF184">
    <property type="entry name" value="GALACTOSE OXIDASE_KELCH REPEAT SUPERFAMILY PROTEIN"/>
    <property type="match status" value="1"/>
</dbReference>
<organism evidence="2 3">
    <name type="scientific">Arabis alpina</name>
    <name type="common">Alpine rock-cress</name>
    <dbReference type="NCBI Taxonomy" id="50452"/>
    <lineage>
        <taxon>Eukaryota</taxon>
        <taxon>Viridiplantae</taxon>
        <taxon>Streptophyta</taxon>
        <taxon>Embryophyta</taxon>
        <taxon>Tracheophyta</taxon>
        <taxon>Spermatophyta</taxon>
        <taxon>Magnoliopsida</taxon>
        <taxon>eudicotyledons</taxon>
        <taxon>Gunneridae</taxon>
        <taxon>Pentapetalae</taxon>
        <taxon>rosids</taxon>
        <taxon>malvids</taxon>
        <taxon>Brassicales</taxon>
        <taxon>Brassicaceae</taxon>
        <taxon>Arabideae</taxon>
        <taxon>Arabis</taxon>
    </lineage>
</organism>
<evidence type="ECO:0000259" key="1">
    <source>
        <dbReference type="Pfam" id="PF25210"/>
    </source>
</evidence>
<feature type="domain" description="FKB95-like N-terminal Kelch" evidence="1">
    <location>
        <begin position="1"/>
        <end position="198"/>
    </location>
</feature>
<dbReference type="OMA" id="MLMERRY"/>
<dbReference type="InterPro" id="IPR050354">
    <property type="entry name" value="F-box/kelch-repeat_ARATH"/>
</dbReference>
<dbReference type="SUPFAM" id="SSF117281">
    <property type="entry name" value="Kelch motif"/>
    <property type="match status" value="1"/>
</dbReference>
<protein>
    <recommendedName>
        <fullName evidence="1">FKB95-like N-terminal Kelch domain-containing protein</fullName>
    </recommendedName>
</protein>
<dbReference type="PANTHER" id="PTHR24414">
    <property type="entry name" value="F-BOX/KELCH-REPEAT PROTEIN SKIP4"/>
    <property type="match status" value="1"/>
</dbReference>
<dbReference type="eggNOG" id="KOG1072">
    <property type="taxonomic scope" value="Eukaryota"/>
</dbReference>
<dbReference type="AlphaFoldDB" id="A0A087GTB3"/>
<dbReference type="OrthoDB" id="1099573at2759"/>
<proteinExistence type="predicted"/>
<name>A0A087GTB3_ARAAL</name>
<reference evidence="3" key="1">
    <citation type="journal article" date="2015" name="Nat. Plants">
        <title>Genome expansion of Arabis alpina linked with retrotransposition and reduced symmetric DNA methylation.</title>
        <authorList>
            <person name="Willing E.M."/>
            <person name="Rawat V."/>
            <person name="Mandakova T."/>
            <person name="Maumus F."/>
            <person name="James G.V."/>
            <person name="Nordstroem K.J."/>
            <person name="Becker C."/>
            <person name="Warthmann N."/>
            <person name="Chica C."/>
            <person name="Szarzynska B."/>
            <person name="Zytnicki M."/>
            <person name="Albani M.C."/>
            <person name="Kiefer C."/>
            <person name="Bergonzi S."/>
            <person name="Castaings L."/>
            <person name="Mateos J.L."/>
            <person name="Berns M.C."/>
            <person name="Bujdoso N."/>
            <person name="Piofczyk T."/>
            <person name="de Lorenzo L."/>
            <person name="Barrero-Sicilia C."/>
            <person name="Mateos I."/>
            <person name="Piednoel M."/>
            <person name="Hagmann J."/>
            <person name="Chen-Min-Tao R."/>
            <person name="Iglesias-Fernandez R."/>
            <person name="Schuster S.C."/>
            <person name="Alonso-Blanco C."/>
            <person name="Roudier F."/>
            <person name="Carbonero P."/>
            <person name="Paz-Ares J."/>
            <person name="Davis S.J."/>
            <person name="Pecinka A."/>
            <person name="Quesneville H."/>
            <person name="Colot V."/>
            <person name="Lysak M.A."/>
            <person name="Weigel D."/>
            <person name="Coupland G."/>
            <person name="Schneeberger K."/>
        </authorList>
    </citation>
    <scope>NUCLEOTIDE SEQUENCE [LARGE SCALE GENOMIC DNA]</scope>
    <source>
        <strain evidence="3">cv. Pajares</strain>
    </source>
</reference>
<sequence>MCVEREYPAANVFDGRIYVTGGCKESDSSNWMEVYDPETGIWECVLSPEGNSRVHKSAVIDGTIYNMFGNGGLAYKPKEDKWETIGGITYLDLGWPWLSYCVVDNVLYCCCNSDGLKWYDSKRCYWMDLKGLKGLPKFAGYGCVKLADYGGKLAVFWTKYFRASGYKKKRIWCAVIVLERRNNDEEIWGNVEWFDPVLTVPNGFHFVRALAATV</sequence>
<dbReference type="Pfam" id="PF25210">
    <property type="entry name" value="Kelch_FKB95"/>
    <property type="match status" value="1"/>
</dbReference>
<dbReference type="Proteomes" id="UP000029120">
    <property type="component" value="Chromosome 6"/>
</dbReference>
<evidence type="ECO:0000313" key="2">
    <source>
        <dbReference type="EMBL" id="KFK33115.1"/>
    </source>
</evidence>
<keyword evidence="3" id="KW-1185">Reference proteome</keyword>
<evidence type="ECO:0000313" key="3">
    <source>
        <dbReference type="Proteomes" id="UP000029120"/>
    </source>
</evidence>
<dbReference type="InterPro" id="IPR057499">
    <property type="entry name" value="Kelch_FKB95"/>
</dbReference>
<accession>A0A087GTB3</accession>
<dbReference type="Gramene" id="KFK33115">
    <property type="protein sequence ID" value="KFK33115"/>
    <property type="gene ID" value="AALP_AA6G333000"/>
</dbReference>
<dbReference type="Gene3D" id="2.120.10.80">
    <property type="entry name" value="Kelch-type beta propeller"/>
    <property type="match status" value="1"/>
</dbReference>